<comment type="caution">
    <text evidence="9">The sequence shown here is derived from an EMBL/GenBank/DDBJ whole genome shotgun (WGS) entry which is preliminary data.</text>
</comment>
<sequence length="82" mass="9341">MYCLHWMLPVLLVPKSACALVLQDQMVVILLYLLAFFLERRPCILCVLVFIIAVVVLCYSGIGQCIFCNWGPSHFTRSTCED</sequence>
<evidence type="ECO:0000313" key="10">
    <source>
        <dbReference type="Proteomes" id="UP001174909"/>
    </source>
</evidence>
<keyword evidence="10" id="KW-1185">Reference proteome</keyword>
<evidence type="ECO:0000256" key="1">
    <source>
        <dbReference type="ARBA" id="ARBA00004370"/>
    </source>
</evidence>
<evidence type="ECO:0000256" key="4">
    <source>
        <dbReference type="ARBA" id="ARBA00022989"/>
    </source>
</evidence>
<gene>
    <name evidence="9" type="ORF">GBAR_LOCUS12832</name>
</gene>
<keyword evidence="3 7" id="KW-0812">Transmembrane</keyword>
<dbReference type="GO" id="GO:0016020">
    <property type="term" value="C:membrane"/>
    <property type="evidence" value="ECO:0007669"/>
    <property type="project" value="UniProtKB-SubCell"/>
</dbReference>
<dbReference type="SMART" id="SM01396">
    <property type="entry name" value="BC10"/>
    <property type="match status" value="1"/>
</dbReference>
<organism evidence="9 10">
    <name type="scientific">Geodia barretti</name>
    <name type="common">Barrett's horny sponge</name>
    <dbReference type="NCBI Taxonomy" id="519541"/>
    <lineage>
        <taxon>Eukaryota</taxon>
        <taxon>Metazoa</taxon>
        <taxon>Porifera</taxon>
        <taxon>Demospongiae</taxon>
        <taxon>Heteroscleromorpha</taxon>
        <taxon>Tetractinellida</taxon>
        <taxon>Astrophorina</taxon>
        <taxon>Geodiidae</taxon>
        <taxon>Geodia</taxon>
    </lineage>
</organism>
<keyword evidence="4 7" id="KW-1133">Transmembrane helix</keyword>
<dbReference type="InterPro" id="IPR009598">
    <property type="entry name" value="BCALP"/>
</dbReference>
<dbReference type="Pfam" id="PF06726">
    <property type="entry name" value="BC10"/>
    <property type="match status" value="1"/>
</dbReference>
<comment type="function">
    <text evidence="6">Acts as a tumor suppressor; induces growth arrest at G(1)/S checkpoint and apoptosis via RB1-dependent and p53/TP53- and NF-kappa-B-independent mechanisms. Modulates expression of genes involved in the regulation of proliferation, cell cycle and apoptosis.</text>
</comment>
<evidence type="ECO:0000256" key="8">
    <source>
        <dbReference type="SAM" id="SignalP"/>
    </source>
</evidence>
<evidence type="ECO:0000256" key="5">
    <source>
        <dbReference type="ARBA" id="ARBA00023136"/>
    </source>
</evidence>
<comment type="subcellular location">
    <subcellularLocation>
        <location evidence="1">Membrane</location>
    </subcellularLocation>
</comment>
<feature type="signal peptide" evidence="8">
    <location>
        <begin position="1"/>
        <end position="19"/>
    </location>
</feature>
<protein>
    <submittedName>
        <fullName evidence="9">Bladder cancer-associated protein</fullName>
    </submittedName>
</protein>
<dbReference type="Proteomes" id="UP001174909">
    <property type="component" value="Unassembled WGS sequence"/>
</dbReference>
<accession>A0AA35S1F5</accession>
<feature type="chain" id="PRO_5041416008" evidence="8">
    <location>
        <begin position="20"/>
        <end position="82"/>
    </location>
</feature>
<feature type="transmembrane region" description="Helical" evidence="7">
    <location>
        <begin position="20"/>
        <end position="38"/>
    </location>
</feature>
<name>A0AA35S1F5_GEOBA</name>
<evidence type="ECO:0000256" key="6">
    <source>
        <dbReference type="ARBA" id="ARBA00045856"/>
    </source>
</evidence>
<reference evidence="9" key="1">
    <citation type="submission" date="2023-03" db="EMBL/GenBank/DDBJ databases">
        <authorList>
            <person name="Steffen K."/>
            <person name="Cardenas P."/>
        </authorList>
    </citation>
    <scope>NUCLEOTIDE SEQUENCE</scope>
</reference>
<evidence type="ECO:0000313" key="9">
    <source>
        <dbReference type="EMBL" id="CAI8021688.1"/>
    </source>
</evidence>
<evidence type="ECO:0000256" key="2">
    <source>
        <dbReference type="ARBA" id="ARBA00007216"/>
    </source>
</evidence>
<dbReference type="EMBL" id="CASHTH010001914">
    <property type="protein sequence ID" value="CAI8021688.1"/>
    <property type="molecule type" value="Genomic_DNA"/>
</dbReference>
<keyword evidence="8" id="KW-0732">Signal</keyword>
<feature type="transmembrane region" description="Helical" evidence="7">
    <location>
        <begin position="43"/>
        <end position="62"/>
    </location>
</feature>
<evidence type="ECO:0000256" key="7">
    <source>
        <dbReference type="SAM" id="Phobius"/>
    </source>
</evidence>
<comment type="similarity">
    <text evidence="2">Belongs to the BLCAP family.</text>
</comment>
<keyword evidence="5 7" id="KW-0472">Membrane</keyword>
<dbReference type="PANTHER" id="PTHR13259:SF1">
    <property type="entry name" value="BLADDER CANCER-ASSOCIATED PROTEIN"/>
    <property type="match status" value="1"/>
</dbReference>
<proteinExistence type="inferred from homology"/>
<dbReference type="AlphaFoldDB" id="A0AA35S1F5"/>
<dbReference type="PANTHER" id="PTHR13259">
    <property type="entry name" value="BLADDER CANCER 10 KD PROTEIN HOMOLOG"/>
    <property type="match status" value="1"/>
</dbReference>
<evidence type="ECO:0000256" key="3">
    <source>
        <dbReference type="ARBA" id="ARBA00022692"/>
    </source>
</evidence>